<dbReference type="InParanoid" id="A0A1B7N5A0"/>
<reference evidence="1 2" key="1">
    <citation type="submission" date="2016-06" db="EMBL/GenBank/DDBJ databases">
        <title>Comparative genomics of the ectomycorrhizal sister species Rhizopogon vinicolor and Rhizopogon vesiculosus (Basidiomycota: Boletales) reveals a divergence of the mating type B locus.</title>
        <authorList>
            <consortium name="DOE Joint Genome Institute"/>
            <person name="Mujic A.B."/>
            <person name="Kuo A."/>
            <person name="Tritt A."/>
            <person name="Lipzen A."/>
            <person name="Chen C."/>
            <person name="Johnson J."/>
            <person name="Sharma A."/>
            <person name="Barry K."/>
            <person name="Grigoriev I.V."/>
            <person name="Spatafora J.W."/>
        </authorList>
    </citation>
    <scope>NUCLEOTIDE SEQUENCE [LARGE SCALE GENOMIC DNA]</scope>
    <source>
        <strain evidence="1 2">AM-OR11-026</strain>
    </source>
</reference>
<accession>A0A1B7N5A0</accession>
<organism evidence="1 2">
    <name type="scientific">Rhizopogon vinicolor AM-OR11-026</name>
    <dbReference type="NCBI Taxonomy" id="1314800"/>
    <lineage>
        <taxon>Eukaryota</taxon>
        <taxon>Fungi</taxon>
        <taxon>Dikarya</taxon>
        <taxon>Basidiomycota</taxon>
        <taxon>Agaricomycotina</taxon>
        <taxon>Agaricomycetes</taxon>
        <taxon>Agaricomycetidae</taxon>
        <taxon>Boletales</taxon>
        <taxon>Suillineae</taxon>
        <taxon>Rhizopogonaceae</taxon>
        <taxon>Rhizopogon</taxon>
    </lineage>
</organism>
<gene>
    <name evidence="1" type="ORF">K503DRAFT_768990</name>
</gene>
<sequence length="62" mass="6356">MGGAPRSLAARGFVNFVRCGSCIAVGLGLGIDSLPLTIGGITFTAASMLAKRAWISQAEPLY</sequence>
<evidence type="ECO:0000313" key="1">
    <source>
        <dbReference type="EMBL" id="OAX40018.1"/>
    </source>
</evidence>
<dbReference type="Proteomes" id="UP000092154">
    <property type="component" value="Unassembled WGS sequence"/>
</dbReference>
<keyword evidence="2" id="KW-1185">Reference proteome</keyword>
<evidence type="ECO:0000313" key="2">
    <source>
        <dbReference type="Proteomes" id="UP000092154"/>
    </source>
</evidence>
<proteinExistence type="predicted"/>
<dbReference type="EMBL" id="KV448227">
    <property type="protein sequence ID" value="OAX40018.1"/>
    <property type="molecule type" value="Genomic_DNA"/>
</dbReference>
<protein>
    <submittedName>
        <fullName evidence="1">Uncharacterized protein</fullName>
    </submittedName>
</protein>
<dbReference type="AlphaFoldDB" id="A0A1B7N5A0"/>
<name>A0A1B7N5A0_9AGAM</name>